<comment type="caution">
    <text evidence="6">The sequence shown here is derived from an EMBL/GenBank/DDBJ whole genome shotgun (WGS) entry which is preliminary data.</text>
</comment>
<dbReference type="RefSeq" id="WP_200310007.1">
    <property type="nucleotide sequence ID" value="NZ_JAENIM010000009.1"/>
</dbReference>
<evidence type="ECO:0000256" key="3">
    <source>
        <dbReference type="ARBA" id="ARBA00022777"/>
    </source>
</evidence>
<keyword evidence="1" id="KW-0808">Transferase</keyword>
<evidence type="ECO:0000313" key="7">
    <source>
        <dbReference type="Proteomes" id="UP000624703"/>
    </source>
</evidence>
<keyword evidence="7" id="KW-1185">Reference proteome</keyword>
<evidence type="ECO:0000256" key="4">
    <source>
        <dbReference type="ARBA" id="ARBA00022840"/>
    </source>
</evidence>
<proteinExistence type="predicted"/>
<dbReference type="PANTHER" id="PTHR43289">
    <property type="entry name" value="MITOGEN-ACTIVATED PROTEIN KINASE KINASE KINASE 20-RELATED"/>
    <property type="match status" value="1"/>
</dbReference>
<keyword evidence="4" id="KW-0067">ATP-binding</keyword>
<dbReference type="SUPFAM" id="SSF56112">
    <property type="entry name" value="Protein kinase-like (PK-like)"/>
    <property type="match status" value="1"/>
</dbReference>
<dbReference type="PROSITE" id="PS50011">
    <property type="entry name" value="PROTEIN_KINASE_DOM"/>
    <property type="match status" value="1"/>
</dbReference>
<sequence length="670" mass="76013">MEKYSLSNEEFYQDVRSLGKYFTRAEDEEDSEDNYPVYQRVRSATDRYQMDQAIARGGAKIISKAYDLRTSRPIAMANLIDSDSYAKGEKFLSEAFVTASLEHPNIVPVYDAGISEQGKPFFVMKLIEGSTVEEMILRIKSEGEPGDYSLQKVLDIFLKVCDAIEYAHSKGVVHLDLKPANIQIGPYGEVLVCDWGIARLLEDVDEDTKERRSLDPIMLNDYTLDGVIKGSPGYIAPEQVDSSYGNKDEQTDIYALGALLYFLLAFRPPVKSRNSKASLIATLEGRVRNLSERKNPYFKIPEAIAAIAMKALKLDPEQRYESVSEMRSDIEKWREGYATSAEQAGFMRSLVLLFQRHQLVGSLILVFSFILAVSITQLVHSERLASHSASLAARNEARANLNEKRALDALRLYELERLEREKMASEAAPALMREGIDRMCAGSLMDAKELLEEAVDRDSGLTYAYYNLALIALAELEFYLADEYLKIYQEHSGEDVTELREISQLYSRVKKAKRTWSVEDLKSLIVEINDPEITSLIAANFYRDEPALNDVRKVFGLITRQANRSEHGWHYSLTRNSRGYSLSLNGHKKVNKLTSLRGLYFEKLDLSEMRALHGDEFRYLSAKDINIIGTLVSDLSKVLNVEGLVSVEIAIDQYEHIQDRQVGDVRIIRR</sequence>
<organism evidence="6 7">
    <name type="scientific">Persicirhabdus sediminis</name>
    <dbReference type="NCBI Taxonomy" id="454144"/>
    <lineage>
        <taxon>Bacteria</taxon>
        <taxon>Pseudomonadati</taxon>
        <taxon>Verrucomicrobiota</taxon>
        <taxon>Verrucomicrobiia</taxon>
        <taxon>Verrucomicrobiales</taxon>
        <taxon>Verrucomicrobiaceae</taxon>
        <taxon>Persicirhabdus</taxon>
    </lineage>
</organism>
<keyword evidence="6" id="KW-0723">Serine/threonine-protein kinase</keyword>
<dbReference type="SMART" id="SM00220">
    <property type="entry name" value="S_TKc"/>
    <property type="match status" value="1"/>
</dbReference>
<dbReference type="Gene3D" id="3.30.200.20">
    <property type="entry name" value="Phosphorylase Kinase, domain 1"/>
    <property type="match status" value="1"/>
</dbReference>
<dbReference type="Gene3D" id="1.10.510.10">
    <property type="entry name" value="Transferase(Phosphotransferase) domain 1"/>
    <property type="match status" value="1"/>
</dbReference>
<evidence type="ECO:0000259" key="5">
    <source>
        <dbReference type="PROSITE" id="PS50011"/>
    </source>
</evidence>
<dbReference type="GO" id="GO:0005524">
    <property type="term" value="F:ATP binding"/>
    <property type="evidence" value="ECO:0007669"/>
    <property type="project" value="UniProtKB-KW"/>
</dbReference>
<evidence type="ECO:0000313" key="6">
    <source>
        <dbReference type="EMBL" id="MBK1789973.1"/>
    </source>
</evidence>
<dbReference type="InterPro" id="IPR000719">
    <property type="entry name" value="Prot_kinase_dom"/>
</dbReference>
<dbReference type="InterPro" id="IPR011009">
    <property type="entry name" value="Kinase-like_dom_sf"/>
</dbReference>
<dbReference type="EMBL" id="JAENIM010000009">
    <property type="protein sequence ID" value="MBK1789973.1"/>
    <property type="molecule type" value="Genomic_DNA"/>
</dbReference>
<evidence type="ECO:0000256" key="2">
    <source>
        <dbReference type="ARBA" id="ARBA00022741"/>
    </source>
</evidence>
<dbReference type="GO" id="GO:0004674">
    <property type="term" value="F:protein serine/threonine kinase activity"/>
    <property type="evidence" value="ECO:0007669"/>
    <property type="project" value="UniProtKB-KW"/>
</dbReference>
<dbReference type="Proteomes" id="UP000624703">
    <property type="component" value="Unassembled WGS sequence"/>
</dbReference>
<keyword evidence="3 6" id="KW-0418">Kinase</keyword>
<dbReference type="Pfam" id="PF00069">
    <property type="entry name" value="Pkinase"/>
    <property type="match status" value="1"/>
</dbReference>
<dbReference type="CDD" id="cd14014">
    <property type="entry name" value="STKc_PknB_like"/>
    <property type="match status" value="1"/>
</dbReference>
<name>A0A8J7MCC0_9BACT</name>
<reference evidence="6" key="1">
    <citation type="submission" date="2021-01" db="EMBL/GenBank/DDBJ databases">
        <title>Modified the classification status of verrucomicrobia.</title>
        <authorList>
            <person name="Feng X."/>
        </authorList>
    </citation>
    <scope>NUCLEOTIDE SEQUENCE</scope>
    <source>
        <strain evidence="6">_KCTC 22039</strain>
    </source>
</reference>
<dbReference type="PANTHER" id="PTHR43289:SF6">
    <property type="entry name" value="SERINE_THREONINE-PROTEIN KINASE NEKL-3"/>
    <property type="match status" value="1"/>
</dbReference>
<keyword evidence="2" id="KW-0547">Nucleotide-binding</keyword>
<accession>A0A8J7MCC0</accession>
<evidence type="ECO:0000256" key="1">
    <source>
        <dbReference type="ARBA" id="ARBA00022679"/>
    </source>
</evidence>
<protein>
    <submittedName>
        <fullName evidence="6">Serine/threonine protein kinase</fullName>
    </submittedName>
</protein>
<dbReference type="AlphaFoldDB" id="A0A8J7MCC0"/>
<gene>
    <name evidence="6" type="ORF">JIN82_02255</name>
</gene>
<feature type="domain" description="Protein kinase" evidence="5">
    <location>
        <begin position="48"/>
        <end position="334"/>
    </location>
</feature>